<proteinExistence type="predicted"/>
<dbReference type="STRING" id="3818.A0A444YD50"/>
<dbReference type="AlphaFoldDB" id="A0A444YD50"/>
<reference evidence="2 3" key="1">
    <citation type="submission" date="2019-01" db="EMBL/GenBank/DDBJ databases">
        <title>Sequencing of cultivated peanut Arachis hypogaea provides insights into genome evolution and oil improvement.</title>
        <authorList>
            <person name="Chen X."/>
        </authorList>
    </citation>
    <scope>NUCLEOTIDE SEQUENCE [LARGE SCALE GENOMIC DNA]</scope>
    <source>
        <strain evidence="3">cv. Fuhuasheng</strain>
        <tissue evidence="2">Leaves</tissue>
    </source>
</reference>
<feature type="compositionally biased region" description="Low complexity" evidence="1">
    <location>
        <begin position="26"/>
        <end position="46"/>
    </location>
</feature>
<dbReference type="Proteomes" id="UP000289738">
    <property type="component" value="Chromosome B07"/>
</dbReference>
<gene>
    <name evidence="2" type="ORF">Ahy_B07g087866</name>
</gene>
<sequence length="656" mass="70459">MSNRRGRDSLNGGLDPSSNGDDFDDSSSVNSGSNSSQSFSEENGGSRSDSGLTERLAEILVEEGDGDLLIQQSNREDRLLQWLQALDMQVMGACRADERMKPLLKMNAACGVAEDHLLTQLSQHFEPSEVGMLARCFCVPLVSVRVGKINKEGTRLCPTAIRYCHFKLSSQLSTNRSSCYIVLRGNLTLVLLPSSDLRLSFIGDDGKVERIFTFSNELHCSAVLVDEISSDPSGRSFIVRTPDSRTFYFWCSEKSKLLGVELLGKMKDLLKRKPSIAELSGISKSRLDCFATQLRAYLVGSAESSMCASPCANSTSSCNSAVENSPISTKFPRSRNIGGQAGKGDSAVYQNILSPRSSSFKEAPPRMSPHRIAAREKIKRRGDSHQSFVDNSINDSTNNLDLSSTLDHNKVSEVVHSLAYPSSNFLESLGKLATPSNVSIAGRIPPLVSPLLSPYYCWCPAGISSIPSLGSLPQSSGSSIDSPCPSGASLLPNTLPATLLEPVQPLDISATMDFPPFLPDPLVRMSLPTSQQIPTFTPLMCDPIVHVPVIDVCSSGQGYLVSAGPAMSTSIPPLHPKLVNPLIPESDSVVKGARETLRLLISGSNQSNSGVSKTVAESASDLCGKYGISNLEVKNPNDAGGGFSDEEVPSFEPKQE</sequence>
<accession>A0A444YD50</accession>
<feature type="region of interest" description="Disordered" evidence="1">
    <location>
        <begin position="634"/>
        <end position="656"/>
    </location>
</feature>
<evidence type="ECO:0000313" key="3">
    <source>
        <dbReference type="Proteomes" id="UP000289738"/>
    </source>
</evidence>
<evidence type="ECO:0000313" key="2">
    <source>
        <dbReference type="EMBL" id="RYQ99855.1"/>
    </source>
</evidence>
<keyword evidence="3" id="KW-1185">Reference proteome</keyword>
<name>A0A444YD50_ARAHY</name>
<feature type="region of interest" description="Disordered" evidence="1">
    <location>
        <begin position="1"/>
        <end position="51"/>
    </location>
</feature>
<protein>
    <submittedName>
        <fullName evidence="2">Uncharacterized protein</fullName>
    </submittedName>
</protein>
<dbReference type="PANTHER" id="PTHR36741">
    <property type="entry name" value="OS07G0100500 PROTEIN"/>
    <property type="match status" value="1"/>
</dbReference>
<organism evidence="2 3">
    <name type="scientific">Arachis hypogaea</name>
    <name type="common">Peanut</name>
    <dbReference type="NCBI Taxonomy" id="3818"/>
    <lineage>
        <taxon>Eukaryota</taxon>
        <taxon>Viridiplantae</taxon>
        <taxon>Streptophyta</taxon>
        <taxon>Embryophyta</taxon>
        <taxon>Tracheophyta</taxon>
        <taxon>Spermatophyta</taxon>
        <taxon>Magnoliopsida</taxon>
        <taxon>eudicotyledons</taxon>
        <taxon>Gunneridae</taxon>
        <taxon>Pentapetalae</taxon>
        <taxon>rosids</taxon>
        <taxon>fabids</taxon>
        <taxon>Fabales</taxon>
        <taxon>Fabaceae</taxon>
        <taxon>Papilionoideae</taxon>
        <taxon>50 kb inversion clade</taxon>
        <taxon>dalbergioids sensu lato</taxon>
        <taxon>Dalbergieae</taxon>
        <taxon>Pterocarpus clade</taxon>
        <taxon>Arachis</taxon>
    </lineage>
</organism>
<dbReference type="PANTHER" id="PTHR36741:SF1">
    <property type="entry name" value="OS07G0100500 PROTEIN"/>
    <property type="match status" value="1"/>
</dbReference>
<dbReference type="EMBL" id="SDMP01000017">
    <property type="protein sequence ID" value="RYQ99855.1"/>
    <property type="molecule type" value="Genomic_DNA"/>
</dbReference>
<evidence type="ECO:0000256" key="1">
    <source>
        <dbReference type="SAM" id="MobiDB-lite"/>
    </source>
</evidence>
<comment type="caution">
    <text evidence="2">The sequence shown here is derived from an EMBL/GenBank/DDBJ whole genome shotgun (WGS) entry which is preliminary data.</text>
</comment>